<reference evidence="1 2" key="1">
    <citation type="journal article" date="2022" name="bioRxiv">
        <title>The genome of the oomycete Peronosclerospora sorghi, a cosmopolitan pathogen of maize and sorghum, is inflated with dispersed pseudogenes.</title>
        <authorList>
            <person name="Fletcher K."/>
            <person name="Martin F."/>
            <person name="Isakeit T."/>
            <person name="Cavanaugh K."/>
            <person name="Magill C."/>
            <person name="Michelmore R."/>
        </authorList>
    </citation>
    <scope>NUCLEOTIDE SEQUENCE [LARGE SCALE GENOMIC DNA]</scope>
    <source>
        <strain evidence="1">P6</strain>
    </source>
</reference>
<gene>
    <name evidence="1" type="ORF">PsorP6_002111</name>
</gene>
<name>A0ACC0WX77_9STRA</name>
<evidence type="ECO:0000313" key="1">
    <source>
        <dbReference type="EMBL" id="KAI9922640.1"/>
    </source>
</evidence>
<proteinExistence type="predicted"/>
<comment type="caution">
    <text evidence="1">The sequence shown here is derived from an EMBL/GenBank/DDBJ whole genome shotgun (WGS) entry which is preliminary data.</text>
</comment>
<organism evidence="1 2">
    <name type="scientific">Peronosclerospora sorghi</name>
    <dbReference type="NCBI Taxonomy" id="230839"/>
    <lineage>
        <taxon>Eukaryota</taxon>
        <taxon>Sar</taxon>
        <taxon>Stramenopiles</taxon>
        <taxon>Oomycota</taxon>
        <taxon>Peronosporomycetes</taxon>
        <taxon>Peronosporales</taxon>
        <taxon>Peronosporaceae</taxon>
        <taxon>Peronosclerospora</taxon>
    </lineage>
</organism>
<protein>
    <submittedName>
        <fullName evidence="1">Uncharacterized protein</fullName>
    </submittedName>
</protein>
<keyword evidence="2" id="KW-1185">Reference proteome</keyword>
<dbReference type="Proteomes" id="UP001163321">
    <property type="component" value="Chromosome 1"/>
</dbReference>
<evidence type="ECO:0000313" key="2">
    <source>
        <dbReference type="Proteomes" id="UP001163321"/>
    </source>
</evidence>
<accession>A0ACC0WX77</accession>
<dbReference type="EMBL" id="CM047580">
    <property type="protein sequence ID" value="KAI9922640.1"/>
    <property type="molecule type" value="Genomic_DNA"/>
</dbReference>
<sequence length="217" mass="23836">MSAWFEAHRHTHMYGINALSYVATFGSAFTFDNNADNLGKLLRLKSGDASFSLFSTTSRNCRSTNKILSPVMYLSATIFSSAAKFLGIVSSKKTFIFCAFSASSFVLYTISPTGLSKSIRQYENMSAFSASNASLGKLGSVTNDGHALSVHNAIYFEDGHLSEWERGLQSRKIGVPDAVVRESDTTIREDQTCKLRAAFAIEVCELELRLSHRSQVA</sequence>